<keyword evidence="2" id="KW-0057">Aromatic amino acid biosynthesis</keyword>
<dbReference type="InterPro" id="IPR013708">
    <property type="entry name" value="Shikimate_DH-bd_N"/>
</dbReference>
<feature type="domain" description="Shikimate dehydrogenase substrate binding N-terminal" evidence="3">
    <location>
        <begin position="10"/>
        <end position="96"/>
    </location>
</feature>
<dbReference type="Proteomes" id="UP000252167">
    <property type="component" value="Unassembled WGS sequence"/>
</dbReference>
<comment type="pathway">
    <text evidence="1">Metabolic intermediate biosynthesis; chorismate biosynthesis; chorismate from D-erythrose 4-phosphate and phosphoenolpyruvate: step 4/7.</text>
</comment>
<dbReference type="SUPFAM" id="SSF53223">
    <property type="entry name" value="Aminoacid dehydrogenase-like, N-terminal domain"/>
    <property type="match status" value="1"/>
</dbReference>
<name>A0A365YIZ9_9MICC</name>
<dbReference type="InterPro" id="IPR046346">
    <property type="entry name" value="Aminoacid_DH-like_N_sf"/>
</dbReference>
<dbReference type="InterPro" id="IPR022893">
    <property type="entry name" value="Shikimate_DH_fam"/>
</dbReference>
<reference evidence="4 5" key="1">
    <citation type="submission" date="2018-01" db="EMBL/GenBank/DDBJ databases">
        <title>Glutamicibacter soli strain NHPC-3 Whole genome sequence and assembly.</title>
        <authorList>
            <person name="Choudhury P."/>
            <person name="Gupta D."/>
            <person name="Sengupta K."/>
            <person name="Jawed A."/>
            <person name="Sultana N."/>
            <person name="Saha P."/>
        </authorList>
    </citation>
    <scope>NUCLEOTIDE SEQUENCE [LARGE SCALE GENOMIC DNA]</scope>
    <source>
        <strain evidence="4 5">NHPC-3</strain>
    </source>
</reference>
<dbReference type="GO" id="GO:0009073">
    <property type="term" value="P:aromatic amino acid family biosynthetic process"/>
    <property type="evidence" value="ECO:0007669"/>
    <property type="project" value="UniProtKB-KW"/>
</dbReference>
<dbReference type="PANTHER" id="PTHR21089">
    <property type="entry name" value="SHIKIMATE DEHYDROGENASE"/>
    <property type="match status" value="1"/>
</dbReference>
<dbReference type="GO" id="GO:0009423">
    <property type="term" value="P:chorismate biosynthetic process"/>
    <property type="evidence" value="ECO:0007669"/>
    <property type="project" value="TreeGrafter"/>
</dbReference>
<dbReference type="GO" id="GO:0004764">
    <property type="term" value="F:shikimate 3-dehydrogenase (NADP+) activity"/>
    <property type="evidence" value="ECO:0007669"/>
    <property type="project" value="UniProtKB-EC"/>
</dbReference>
<dbReference type="GO" id="GO:0019632">
    <property type="term" value="P:shikimate metabolic process"/>
    <property type="evidence" value="ECO:0007669"/>
    <property type="project" value="TreeGrafter"/>
</dbReference>
<keyword evidence="5" id="KW-1185">Reference proteome</keyword>
<dbReference type="RefSeq" id="WP_113606607.1">
    <property type="nucleotide sequence ID" value="NZ_POAF01000002.1"/>
</dbReference>
<comment type="caution">
    <text evidence="4">The sequence shown here is derived from an EMBL/GenBank/DDBJ whole genome shotgun (WGS) entry which is preliminary data.</text>
</comment>
<dbReference type="GO" id="GO:0005829">
    <property type="term" value="C:cytosol"/>
    <property type="evidence" value="ECO:0007669"/>
    <property type="project" value="TreeGrafter"/>
</dbReference>
<dbReference type="InterPro" id="IPR036291">
    <property type="entry name" value="NAD(P)-bd_dom_sf"/>
</dbReference>
<protein>
    <submittedName>
        <fullName evidence="4">Shikimate dehydrogenase</fullName>
        <ecNumber evidence="4">1.1.1.25</ecNumber>
    </submittedName>
</protein>
<evidence type="ECO:0000313" key="4">
    <source>
        <dbReference type="EMBL" id="RBM02598.1"/>
    </source>
</evidence>
<accession>A0A365YIZ9</accession>
<keyword evidence="4" id="KW-0560">Oxidoreductase</keyword>
<dbReference type="PANTHER" id="PTHR21089:SF1">
    <property type="entry name" value="BIFUNCTIONAL 3-DEHYDROQUINATE DEHYDRATASE_SHIKIMATE DEHYDROGENASE, CHLOROPLASTIC"/>
    <property type="match status" value="1"/>
</dbReference>
<dbReference type="EC" id="1.1.1.25" evidence="4"/>
<sequence length="288" mass="30255">MRRTAHRIGLIGNDLGGSLSPALHQAEAHALGLPDYSYERIDLEGRTDVDLGQVLRESLAQGFTGFNVTHPHKQAIMPHLDEIAPDAAAIGAVNTVVLQDGRLIGHNTDRTGFLAGLRRGLARDAKRATVTLFGAGGAGSAVGAALLDFGVADLRIIDTDAGRLAQLKDLLTASLGAGQQVSTGTPEQARGWIAASQGVVNATPLGMEGIGGTPFDTSWLAADQWVADVVYRPVDTELLRDAAAHGCTTVKGTEMLVEQAADTFALLVCTAPDRRRMRSSLEHLLAAV</sequence>
<keyword evidence="2" id="KW-0028">Amino-acid biosynthesis</keyword>
<evidence type="ECO:0000256" key="1">
    <source>
        <dbReference type="ARBA" id="ARBA00004871"/>
    </source>
</evidence>
<proteinExistence type="predicted"/>
<evidence type="ECO:0000259" key="3">
    <source>
        <dbReference type="Pfam" id="PF08501"/>
    </source>
</evidence>
<evidence type="ECO:0000313" key="5">
    <source>
        <dbReference type="Proteomes" id="UP000252167"/>
    </source>
</evidence>
<organism evidence="4 5">
    <name type="scientific">Glutamicibacter soli</name>
    <dbReference type="NCBI Taxonomy" id="453836"/>
    <lineage>
        <taxon>Bacteria</taxon>
        <taxon>Bacillati</taxon>
        <taxon>Actinomycetota</taxon>
        <taxon>Actinomycetes</taxon>
        <taxon>Micrococcales</taxon>
        <taxon>Micrococcaceae</taxon>
        <taxon>Glutamicibacter</taxon>
    </lineage>
</organism>
<dbReference type="EMBL" id="POAF01000002">
    <property type="protein sequence ID" value="RBM02598.1"/>
    <property type="molecule type" value="Genomic_DNA"/>
</dbReference>
<dbReference type="SUPFAM" id="SSF51735">
    <property type="entry name" value="NAD(P)-binding Rossmann-fold domains"/>
    <property type="match status" value="1"/>
</dbReference>
<dbReference type="GO" id="GO:0050661">
    <property type="term" value="F:NADP binding"/>
    <property type="evidence" value="ECO:0007669"/>
    <property type="project" value="TreeGrafter"/>
</dbReference>
<dbReference type="Pfam" id="PF08501">
    <property type="entry name" value="Shikimate_dh_N"/>
    <property type="match status" value="1"/>
</dbReference>
<gene>
    <name evidence="4" type="ORF">C1H84_03945</name>
</gene>
<evidence type="ECO:0000256" key="2">
    <source>
        <dbReference type="ARBA" id="ARBA00023141"/>
    </source>
</evidence>
<dbReference type="Gene3D" id="3.40.50.10860">
    <property type="entry name" value="Leucine Dehydrogenase, chain A, domain 1"/>
    <property type="match status" value="1"/>
</dbReference>
<dbReference type="AlphaFoldDB" id="A0A365YIZ9"/>
<dbReference type="NCBIfam" id="NF009201">
    <property type="entry name" value="PRK12549.1"/>
    <property type="match status" value="1"/>
</dbReference>
<dbReference type="Gene3D" id="3.40.50.720">
    <property type="entry name" value="NAD(P)-binding Rossmann-like Domain"/>
    <property type="match status" value="1"/>
</dbReference>